<dbReference type="Proteomes" id="UP000095751">
    <property type="component" value="Unassembled WGS sequence"/>
</dbReference>
<dbReference type="KEGG" id="fcy:FRACYDRAFT_256522"/>
<dbReference type="EMBL" id="KV784429">
    <property type="protein sequence ID" value="OEU06097.1"/>
    <property type="molecule type" value="Genomic_DNA"/>
</dbReference>
<dbReference type="InParanoid" id="A0A1E7EJM5"/>
<feature type="region of interest" description="Disordered" evidence="1">
    <location>
        <begin position="1"/>
        <end position="35"/>
    </location>
</feature>
<dbReference type="AlphaFoldDB" id="A0A1E7EJM5"/>
<evidence type="ECO:0000313" key="3">
    <source>
        <dbReference type="EMBL" id="OEU06097.1"/>
    </source>
</evidence>
<keyword evidence="2" id="KW-1133">Transmembrane helix</keyword>
<keyword evidence="2" id="KW-0812">Transmembrane</keyword>
<proteinExistence type="predicted"/>
<evidence type="ECO:0000256" key="1">
    <source>
        <dbReference type="SAM" id="MobiDB-lite"/>
    </source>
</evidence>
<feature type="compositionally biased region" description="Polar residues" evidence="1">
    <location>
        <begin position="15"/>
        <end position="24"/>
    </location>
</feature>
<sequence>MPKNLTSKRRGRLQRPNSGNFKNPSSKRRGRLQRPNSRNFKPAAFIFVVTISSILHLWTSQPSDGRSATTSSVMIESEDAVTAFSKLQLFVTAFPGGFEQDFRPVMIRSLQFFWPTEYFRLTLVLDDTVYQNNNLTERDQMNDTVRSFFNFDLRDHIDVVYNPRSDPEEFHGGYNIQQLIGFWADNFTDAAYIGIMDDDTIFSKAVQPEDLFDERGRPHAIVKYPTGPKFPKGWYNGTNWALGRSAYTNAMSYFPVILHRKHLPMIRQEILRVHPEFDTFDDFFKFLSREKDAYSQFCIMFEYLWMHHRNDYNWHFEADGNSGPYFPNGFPIGSDIASSYPQVTPGSPAENGVTAEMLRPFPRVTVHGSWIPGGRLAYRRLKKTADIMRRGYCFSQPLHLFNNSSNATSSSELELMQRRCKTYDVTTGADIFVDGEWLFEIHERWSAYDREGSKQAHFGARTKEHRA</sequence>
<feature type="transmembrane region" description="Helical" evidence="2">
    <location>
        <begin position="39"/>
        <end position="58"/>
    </location>
</feature>
<organism evidence="3 4">
    <name type="scientific">Fragilariopsis cylindrus CCMP1102</name>
    <dbReference type="NCBI Taxonomy" id="635003"/>
    <lineage>
        <taxon>Eukaryota</taxon>
        <taxon>Sar</taxon>
        <taxon>Stramenopiles</taxon>
        <taxon>Ochrophyta</taxon>
        <taxon>Bacillariophyta</taxon>
        <taxon>Bacillariophyceae</taxon>
        <taxon>Bacillariophycidae</taxon>
        <taxon>Bacillariales</taxon>
        <taxon>Bacillariaceae</taxon>
        <taxon>Fragilariopsis</taxon>
    </lineage>
</organism>
<feature type="compositionally biased region" description="Basic residues" evidence="1">
    <location>
        <begin position="1"/>
        <end position="13"/>
    </location>
</feature>
<gene>
    <name evidence="3" type="ORF">FRACYDRAFT_256522</name>
</gene>
<keyword evidence="2" id="KW-0472">Membrane</keyword>
<dbReference type="OrthoDB" id="410790at2759"/>
<keyword evidence="4" id="KW-1185">Reference proteome</keyword>
<evidence type="ECO:0000256" key="2">
    <source>
        <dbReference type="SAM" id="Phobius"/>
    </source>
</evidence>
<name>A0A1E7EJM5_9STRA</name>
<accession>A0A1E7EJM5</accession>
<protein>
    <submittedName>
        <fullName evidence="3">Uncharacterized protein</fullName>
    </submittedName>
</protein>
<evidence type="ECO:0000313" key="4">
    <source>
        <dbReference type="Proteomes" id="UP000095751"/>
    </source>
</evidence>
<reference evidence="3 4" key="1">
    <citation type="submission" date="2016-09" db="EMBL/GenBank/DDBJ databases">
        <title>Extensive genetic diversity and differential bi-allelic expression allows diatom success in the polar Southern Ocean.</title>
        <authorList>
            <consortium name="DOE Joint Genome Institute"/>
            <person name="Mock T."/>
            <person name="Otillar R.P."/>
            <person name="Strauss J."/>
            <person name="Dupont C."/>
            <person name="Frickenhaus S."/>
            <person name="Maumus F."/>
            <person name="Mcmullan M."/>
            <person name="Sanges R."/>
            <person name="Schmutz J."/>
            <person name="Toseland A."/>
            <person name="Valas R."/>
            <person name="Veluchamy A."/>
            <person name="Ward B.J."/>
            <person name="Allen A."/>
            <person name="Barry K."/>
            <person name="Falciatore A."/>
            <person name="Ferrante M."/>
            <person name="Fortunato A.E."/>
            <person name="Gloeckner G."/>
            <person name="Gruber A."/>
            <person name="Hipkin R."/>
            <person name="Janech M."/>
            <person name="Kroth P."/>
            <person name="Leese F."/>
            <person name="Lindquist E."/>
            <person name="Lyon B.R."/>
            <person name="Martin J."/>
            <person name="Mayer C."/>
            <person name="Parker M."/>
            <person name="Quesneville H."/>
            <person name="Raymond J."/>
            <person name="Uhlig C."/>
            <person name="Valentin K.U."/>
            <person name="Worden A.Z."/>
            <person name="Armbrust E.V."/>
            <person name="Bowler C."/>
            <person name="Green B."/>
            <person name="Moulton V."/>
            <person name="Van Oosterhout C."/>
            <person name="Grigoriev I."/>
        </authorList>
    </citation>
    <scope>NUCLEOTIDE SEQUENCE [LARGE SCALE GENOMIC DNA]</scope>
    <source>
        <strain evidence="3 4">CCMP1102</strain>
    </source>
</reference>